<organism evidence="4 5">
    <name type="scientific">Acetobacterium bakii</name>
    <dbReference type="NCBI Taxonomy" id="52689"/>
    <lineage>
        <taxon>Bacteria</taxon>
        <taxon>Bacillati</taxon>
        <taxon>Bacillota</taxon>
        <taxon>Clostridia</taxon>
        <taxon>Eubacteriales</taxon>
        <taxon>Eubacteriaceae</taxon>
        <taxon>Acetobacterium</taxon>
    </lineage>
</organism>
<dbReference type="CDD" id="cd00371">
    <property type="entry name" value="HMA"/>
    <property type="match status" value="1"/>
</dbReference>
<name>A0A0L6U4I6_9FIRM</name>
<accession>A0A0L6U4I6</accession>
<keyword evidence="5" id="KW-1185">Reference proteome</keyword>
<sequence length="69" mass="7528">MEKITLNVEGMSCSHCEKTIKKAVGELVGVTGVNVDLAQKTVTIEYEPVKANLENFKLAIEEEGYEVVG</sequence>
<proteinExistence type="predicted"/>
<protein>
    <recommendedName>
        <fullName evidence="3">HMA domain-containing protein</fullName>
    </recommendedName>
</protein>
<evidence type="ECO:0000256" key="2">
    <source>
        <dbReference type="ARBA" id="ARBA00023008"/>
    </source>
</evidence>
<dbReference type="PATRIC" id="fig|52689.4.peg.2392"/>
<dbReference type="GO" id="GO:0005507">
    <property type="term" value="F:copper ion binding"/>
    <property type="evidence" value="ECO:0007669"/>
    <property type="project" value="InterPro"/>
</dbReference>
<keyword evidence="1" id="KW-0479">Metal-binding</keyword>
<dbReference type="STRING" id="52689.AKG39_01610"/>
<reference evidence="5" key="1">
    <citation type="submission" date="2015-07" db="EMBL/GenBank/DDBJ databases">
        <title>Draft genome sequence of Acetobacterium bakii DSM 8293, a potential psychrophilic chemical producer through syngas fermentation.</title>
        <authorList>
            <person name="Song Y."/>
            <person name="Hwang S."/>
            <person name="Cho B.-K."/>
        </authorList>
    </citation>
    <scope>NUCLEOTIDE SEQUENCE [LARGE SCALE GENOMIC DNA]</scope>
    <source>
        <strain evidence="5">DSM 8239</strain>
    </source>
</reference>
<dbReference type="InterPro" id="IPR006122">
    <property type="entry name" value="HMA_Cu_ion-bd"/>
</dbReference>
<evidence type="ECO:0000313" key="4">
    <source>
        <dbReference type="EMBL" id="KNZ43421.1"/>
    </source>
</evidence>
<evidence type="ECO:0000313" key="5">
    <source>
        <dbReference type="Proteomes" id="UP000036873"/>
    </source>
</evidence>
<dbReference type="EMBL" id="LGYO01000004">
    <property type="protein sequence ID" value="KNZ43421.1"/>
    <property type="molecule type" value="Genomic_DNA"/>
</dbReference>
<feature type="domain" description="HMA" evidence="3">
    <location>
        <begin position="2"/>
        <end position="68"/>
    </location>
</feature>
<dbReference type="RefSeq" id="WP_050738610.1">
    <property type="nucleotide sequence ID" value="NZ_LGYO01000004.1"/>
</dbReference>
<dbReference type="PROSITE" id="PS50846">
    <property type="entry name" value="HMA_2"/>
    <property type="match status" value="1"/>
</dbReference>
<dbReference type="OrthoDB" id="9813965at2"/>
<dbReference type="AlphaFoldDB" id="A0A0L6U4I6"/>
<dbReference type="InterPro" id="IPR006121">
    <property type="entry name" value="HMA_dom"/>
</dbReference>
<comment type="caution">
    <text evidence="4">The sequence shown here is derived from an EMBL/GenBank/DDBJ whole genome shotgun (WGS) entry which is preliminary data.</text>
</comment>
<gene>
    <name evidence="4" type="ORF">AKG39_01610</name>
</gene>
<dbReference type="Gene3D" id="3.30.70.100">
    <property type="match status" value="1"/>
</dbReference>
<evidence type="ECO:0000256" key="1">
    <source>
        <dbReference type="ARBA" id="ARBA00022723"/>
    </source>
</evidence>
<dbReference type="FunFam" id="3.30.70.100:FF:000001">
    <property type="entry name" value="ATPase copper transporting beta"/>
    <property type="match status" value="1"/>
</dbReference>
<dbReference type="PRINTS" id="PR00944">
    <property type="entry name" value="CUEXPORT"/>
</dbReference>
<dbReference type="Proteomes" id="UP000036873">
    <property type="component" value="Unassembled WGS sequence"/>
</dbReference>
<dbReference type="InterPro" id="IPR036163">
    <property type="entry name" value="HMA_dom_sf"/>
</dbReference>
<dbReference type="InterPro" id="IPR000428">
    <property type="entry name" value="Cu-bd"/>
</dbReference>
<dbReference type="InterPro" id="IPR017969">
    <property type="entry name" value="Heavy-metal-associated_CS"/>
</dbReference>
<dbReference type="GO" id="GO:0006825">
    <property type="term" value="P:copper ion transport"/>
    <property type="evidence" value="ECO:0007669"/>
    <property type="project" value="InterPro"/>
</dbReference>
<dbReference type="SUPFAM" id="SSF55008">
    <property type="entry name" value="HMA, heavy metal-associated domain"/>
    <property type="match status" value="1"/>
</dbReference>
<dbReference type="PROSITE" id="PS01047">
    <property type="entry name" value="HMA_1"/>
    <property type="match status" value="1"/>
</dbReference>
<dbReference type="NCBIfam" id="TIGR00003">
    <property type="entry name" value="copper ion binding protein"/>
    <property type="match status" value="1"/>
</dbReference>
<evidence type="ECO:0000259" key="3">
    <source>
        <dbReference type="PROSITE" id="PS50846"/>
    </source>
</evidence>
<keyword evidence="2" id="KW-0186">Copper</keyword>
<dbReference type="Pfam" id="PF00403">
    <property type="entry name" value="HMA"/>
    <property type="match status" value="1"/>
</dbReference>